<accession>A0A1I2G1T3</accession>
<reference evidence="1 2" key="1">
    <citation type="submission" date="2016-10" db="EMBL/GenBank/DDBJ databases">
        <authorList>
            <person name="de Groot N.N."/>
        </authorList>
    </citation>
    <scope>NUCLEOTIDE SEQUENCE [LARGE SCALE GENOMIC DNA]</scope>
    <source>
        <strain>GEY</strain>
        <strain evidence="2">DSM 9560</strain>
    </source>
</reference>
<dbReference type="InterPro" id="IPR036587">
    <property type="entry name" value="NucleaseA_inhib-like_sf"/>
</dbReference>
<dbReference type="Proteomes" id="UP000199513">
    <property type="component" value="Unassembled WGS sequence"/>
</dbReference>
<evidence type="ECO:0000313" key="2">
    <source>
        <dbReference type="Proteomes" id="UP000199513"/>
    </source>
</evidence>
<proteinExistence type="predicted"/>
<organism evidence="1 2">
    <name type="scientific">Thermoflexibacter ruber</name>
    <dbReference type="NCBI Taxonomy" id="1003"/>
    <lineage>
        <taxon>Bacteria</taxon>
        <taxon>Pseudomonadati</taxon>
        <taxon>Bacteroidota</taxon>
        <taxon>Cytophagia</taxon>
        <taxon>Cytophagales</taxon>
        <taxon>Thermoflexibacteraceae</taxon>
        <taxon>Thermoflexibacter</taxon>
    </lineage>
</organism>
<dbReference type="SUPFAM" id="SSF82602">
    <property type="entry name" value="Nuclease A inhibitor (NuiA)"/>
    <property type="match status" value="1"/>
</dbReference>
<sequence length="129" mass="15094">MDITTQLYTSYIQSLTKDLLFISESEYPWQTLYLGEDKAQALNRLPFDVSQARPIEVEHLLRNHTKDESWYSTEELATAEKYRQFLSLLKEEVKNVSAYKFGEIEVHIYIIAQLPNGEWIAMKTISVET</sequence>
<evidence type="ECO:0000313" key="1">
    <source>
        <dbReference type="EMBL" id="SFF11088.1"/>
    </source>
</evidence>
<dbReference type="EMBL" id="FONY01000016">
    <property type="protein sequence ID" value="SFF11088.1"/>
    <property type="molecule type" value="Genomic_DNA"/>
</dbReference>
<dbReference type="OrthoDB" id="574253at2"/>
<dbReference type="Gene3D" id="3.40.1460.10">
    <property type="entry name" value="Nuclease A inhibitor-like"/>
    <property type="match status" value="1"/>
</dbReference>
<gene>
    <name evidence="1" type="ORF">SAMN04488541_101633</name>
</gene>
<name>A0A1I2G1T3_9BACT</name>
<dbReference type="AlphaFoldDB" id="A0A1I2G1T3"/>
<dbReference type="RefSeq" id="WP_091544817.1">
    <property type="nucleotide sequence ID" value="NZ_FONY01000016.1"/>
</dbReference>
<dbReference type="InterPro" id="IPR012489">
    <property type="entry name" value="NucleaseA_inhib-like"/>
</dbReference>
<keyword evidence="2" id="KW-1185">Reference proteome</keyword>
<protein>
    <submittedName>
        <fullName evidence="1">Nuclease A inhibitor-like protein</fullName>
    </submittedName>
</protein>
<dbReference type="Pfam" id="PF07924">
    <property type="entry name" value="NuiA"/>
    <property type="match status" value="1"/>
</dbReference>